<dbReference type="EMBL" id="JACGWM010000016">
    <property type="protein sequence ID" value="KAL0321685.1"/>
    <property type="molecule type" value="Genomic_DNA"/>
</dbReference>
<name>A0AAW2LTF2_9LAMI</name>
<feature type="domain" description="F-box associated beta-propeller type 1" evidence="2">
    <location>
        <begin position="107"/>
        <end position="246"/>
    </location>
</feature>
<evidence type="ECO:0000259" key="2">
    <source>
        <dbReference type="Pfam" id="PF07734"/>
    </source>
</evidence>
<dbReference type="Pfam" id="PF00646">
    <property type="entry name" value="F-box"/>
    <property type="match status" value="1"/>
</dbReference>
<dbReference type="SUPFAM" id="SSF81383">
    <property type="entry name" value="F-box domain"/>
    <property type="match status" value="1"/>
</dbReference>
<reference evidence="3" key="2">
    <citation type="journal article" date="2024" name="Plant">
        <title>Genomic evolution and insights into agronomic trait innovations of Sesamum species.</title>
        <authorList>
            <person name="Miao H."/>
            <person name="Wang L."/>
            <person name="Qu L."/>
            <person name="Liu H."/>
            <person name="Sun Y."/>
            <person name="Le M."/>
            <person name="Wang Q."/>
            <person name="Wei S."/>
            <person name="Zheng Y."/>
            <person name="Lin W."/>
            <person name="Duan Y."/>
            <person name="Cao H."/>
            <person name="Xiong S."/>
            <person name="Wang X."/>
            <person name="Wei L."/>
            <person name="Li C."/>
            <person name="Ma Q."/>
            <person name="Ju M."/>
            <person name="Zhao R."/>
            <person name="Li G."/>
            <person name="Mu C."/>
            <person name="Tian Q."/>
            <person name="Mei H."/>
            <person name="Zhang T."/>
            <person name="Gao T."/>
            <person name="Zhang H."/>
        </authorList>
    </citation>
    <scope>NUCLEOTIDE SEQUENCE</scope>
    <source>
        <strain evidence="3">KEN8</strain>
    </source>
</reference>
<dbReference type="InterPro" id="IPR036047">
    <property type="entry name" value="F-box-like_dom_sf"/>
</dbReference>
<proteinExistence type="predicted"/>
<dbReference type="AlphaFoldDB" id="A0AAW2LTF2"/>
<sequence>MAVEITVVTSAEVVGSVDDLLIQILLPLPVKSLMRFKLVSKDWRSLITSHRLSLLRNTGPNPAVGLFFRGRKFTDYEYIHLGARNQTKGPFRELRFPDDPFPFWIQQSCNGLLLCCSSEKRRRYPIRRCSVYNPTTNSYTKLPRPGIVNEVPRIVRGVYLAFDHAMYPFYKVVCVRDSEFASQLFQIEVYSSESGAWRVSGEPFDSSASFQHGVYWNGSVHWISEETEEILYFNLDKETFGTILWPSAVDGYGYGYPYGRNVGYFGVSCDHFHIIESYDTEITFDVYEMKRDYSEWFVKYRVDRTAVAAAFPQMHYGDFSVFSLVRGKEGCSCLLLRTPSKIVRINLDCDTFEEIVYSRDALFRPSLPHAFEYIESLACV</sequence>
<dbReference type="PANTHER" id="PTHR35546:SF134">
    <property type="entry name" value="F-BOX ASSOCIATED DOMAIN-CONTAINING PROTEIN"/>
    <property type="match status" value="1"/>
</dbReference>
<accession>A0AAW2LTF2</accession>
<dbReference type="PANTHER" id="PTHR35546">
    <property type="entry name" value="F-BOX PROTEIN INTERACTION DOMAIN PROTEIN-RELATED"/>
    <property type="match status" value="1"/>
</dbReference>
<dbReference type="InterPro" id="IPR001810">
    <property type="entry name" value="F-box_dom"/>
</dbReference>
<dbReference type="InterPro" id="IPR017451">
    <property type="entry name" value="F-box-assoc_interact_dom"/>
</dbReference>
<dbReference type="InterPro" id="IPR055290">
    <property type="entry name" value="At3g26010-like"/>
</dbReference>
<feature type="domain" description="F-box" evidence="1">
    <location>
        <begin position="18"/>
        <end position="52"/>
    </location>
</feature>
<organism evidence="3">
    <name type="scientific">Sesamum calycinum</name>
    <dbReference type="NCBI Taxonomy" id="2727403"/>
    <lineage>
        <taxon>Eukaryota</taxon>
        <taxon>Viridiplantae</taxon>
        <taxon>Streptophyta</taxon>
        <taxon>Embryophyta</taxon>
        <taxon>Tracheophyta</taxon>
        <taxon>Spermatophyta</taxon>
        <taxon>Magnoliopsida</taxon>
        <taxon>eudicotyledons</taxon>
        <taxon>Gunneridae</taxon>
        <taxon>Pentapetalae</taxon>
        <taxon>asterids</taxon>
        <taxon>lamiids</taxon>
        <taxon>Lamiales</taxon>
        <taxon>Pedaliaceae</taxon>
        <taxon>Sesamum</taxon>
    </lineage>
</organism>
<reference evidence="3" key="1">
    <citation type="submission" date="2020-06" db="EMBL/GenBank/DDBJ databases">
        <authorList>
            <person name="Li T."/>
            <person name="Hu X."/>
            <person name="Zhang T."/>
            <person name="Song X."/>
            <person name="Zhang H."/>
            <person name="Dai N."/>
            <person name="Sheng W."/>
            <person name="Hou X."/>
            <person name="Wei L."/>
        </authorList>
    </citation>
    <scope>NUCLEOTIDE SEQUENCE</scope>
    <source>
        <strain evidence="3">KEN8</strain>
        <tissue evidence="3">Leaf</tissue>
    </source>
</reference>
<evidence type="ECO:0000313" key="3">
    <source>
        <dbReference type="EMBL" id="KAL0321685.1"/>
    </source>
</evidence>
<dbReference type="InterPro" id="IPR006527">
    <property type="entry name" value="F-box-assoc_dom_typ1"/>
</dbReference>
<dbReference type="Gene3D" id="1.20.1280.50">
    <property type="match status" value="1"/>
</dbReference>
<dbReference type="Pfam" id="PF07734">
    <property type="entry name" value="FBA_1"/>
    <property type="match status" value="1"/>
</dbReference>
<dbReference type="NCBIfam" id="TIGR01640">
    <property type="entry name" value="F_box_assoc_1"/>
    <property type="match status" value="1"/>
</dbReference>
<comment type="caution">
    <text evidence="3">The sequence shown here is derived from an EMBL/GenBank/DDBJ whole genome shotgun (WGS) entry which is preliminary data.</text>
</comment>
<evidence type="ECO:0000259" key="1">
    <source>
        <dbReference type="Pfam" id="PF00646"/>
    </source>
</evidence>
<gene>
    <name evidence="3" type="ORF">Scaly_2464900</name>
</gene>
<protein>
    <submittedName>
        <fullName evidence="3">F-box protein</fullName>
    </submittedName>
</protein>